<dbReference type="InterPro" id="IPR001969">
    <property type="entry name" value="Aspartic_peptidase_AS"/>
</dbReference>
<proteinExistence type="predicted"/>
<evidence type="ECO:0000313" key="3">
    <source>
        <dbReference type="Proteomes" id="UP001186944"/>
    </source>
</evidence>
<accession>A0AA88YT79</accession>
<comment type="caution">
    <text evidence="2">The sequence shown here is derived from an EMBL/GenBank/DDBJ whole genome shotgun (WGS) entry which is preliminary data.</text>
</comment>
<dbReference type="SUPFAM" id="SSF50630">
    <property type="entry name" value="Acid proteases"/>
    <property type="match status" value="1"/>
</dbReference>
<dbReference type="Gene3D" id="2.40.70.10">
    <property type="entry name" value="Acid Proteases"/>
    <property type="match status" value="1"/>
</dbReference>
<sequence>MAEGGSRKSDVDRMKEEIKRLERDLRIKGNLSVIGASDSESEAIGPLHSRRGTGYIYESTPRVSRNSNDYRFDRSVIDREDDLFARERERRADFIDRSNLDSSDSENESVYGHRESRRYERGTIRERTPYRHRIREDFPSRYSHPVSDLGMNYNYRDRYGTRGPLHEPRYFYGNRYLNEAPQSKRRMEKAPKFDGKCDLSDFIVQFEQVAEWNGWTDSEKATQILLSLDGPAKQMLSELTADKMGNYSCIKQVLTNRFNPIERETAYRCEFKSRRRQKGESLQDYGYCLRKLALKGYPNTPYSGVEAHVIDQFIQGISNPKLREHVQFKHPETLDKAVAVALEYESFVGPSDVVRKPQDDISETICPVKQLVNKSSDTMTTEKVAEICRNVICQELAKFDLGSYRAPRSPDKRNIPFNRPGRRIICYYCKEMGQVEPMCPVKREDLNKRDNKNQGNCKGLLGTGFVAEKPVMNEGNEIKRPEKVEKSDETKRVRFKEPEQTEIQSELRNENKMNPITECKAESESEVKSVRSVEVLEKSECLYAIVEIMSGENRVKLLVDTGSQVSIISADVVMMLGFELRDLTKTDVKPNAADGSNIEVLGSVDIELRISSVELKMSFMVANVKSFNGILGMDFMESYDVQINVRKRVMTLKNENVHLHVERD</sequence>
<dbReference type="Proteomes" id="UP001186944">
    <property type="component" value="Unassembled WGS sequence"/>
</dbReference>
<organism evidence="2 3">
    <name type="scientific">Pinctada imbricata</name>
    <name type="common">Atlantic pearl-oyster</name>
    <name type="synonym">Pinctada martensii</name>
    <dbReference type="NCBI Taxonomy" id="66713"/>
    <lineage>
        <taxon>Eukaryota</taxon>
        <taxon>Metazoa</taxon>
        <taxon>Spiralia</taxon>
        <taxon>Lophotrochozoa</taxon>
        <taxon>Mollusca</taxon>
        <taxon>Bivalvia</taxon>
        <taxon>Autobranchia</taxon>
        <taxon>Pteriomorphia</taxon>
        <taxon>Pterioida</taxon>
        <taxon>Pterioidea</taxon>
        <taxon>Pteriidae</taxon>
        <taxon>Pinctada</taxon>
    </lineage>
</organism>
<dbReference type="InterPro" id="IPR021109">
    <property type="entry name" value="Peptidase_aspartic_dom_sf"/>
</dbReference>
<dbReference type="PROSITE" id="PS00141">
    <property type="entry name" value="ASP_PROTEASE"/>
    <property type="match status" value="1"/>
</dbReference>
<dbReference type="Pfam" id="PF08284">
    <property type="entry name" value="RVP_2"/>
    <property type="match status" value="1"/>
</dbReference>
<evidence type="ECO:0000256" key="1">
    <source>
        <dbReference type="SAM" id="MobiDB-lite"/>
    </source>
</evidence>
<dbReference type="EMBL" id="VSWD01000001">
    <property type="protein sequence ID" value="KAK3108155.1"/>
    <property type="molecule type" value="Genomic_DNA"/>
</dbReference>
<reference evidence="2" key="1">
    <citation type="submission" date="2019-08" db="EMBL/GenBank/DDBJ databases">
        <title>The improved chromosome-level genome for the pearl oyster Pinctada fucata martensii using PacBio sequencing and Hi-C.</title>
        <authorList>
            <person name="Zheng Z."/>
        </authorList>
    </citation>
    <scope>NUCLEOTIDE SEQUENCE</scope>
    <source>
        <strain evidence="2">ZZ-2019</strain>
        <tissue evidence="2">Adductor muscle</tissue>
    </source>
</reference>
<name>A0AA88YT79_PINIB</name>
<feature type="region of interest" description="Disordered" evidence="1">
    <location>
        <begin position="99"/>
        <end position="123"/>
    </location>
</feature>
<feature type="compositionally biased region" description="Basic and acidic residues" evidence="1">
    <location>
        <begin position="111"/>
        <end position="123"/>
    </location>
</feature>
<dbReference type="CDD" id="cd00303">
    <property type="entry name" value="retropepsin_like"/>
    <property type="match status" value="1"/>
</dbReference>
<keyword evidence="3" id="KW-1185">Reference proteome</keyword>
<evidence type="ECO:0000313" key="2">
    <source>
        <dbReference type="EMBL" id="KAK3108155.1"/>
    </source>
</evidence>
<dbReference type="PANTHER" id="PTHR45823">
    <property type="entry name" value="T-SNARE COILED-COIL HOMOLOGY DOMAIN-CONTAINING PROTEIN"/>
    <property type="match status" value="1"/>
</dbReference>
<gene>
    <name evidence="2" type="ORF">FSP39_002151</name>
</gene>
<dbReference type="PANTHER" id="PTHR45823:SF1">
    <property type="entry name" value="T-SNARE COILED-COIL HOMOLOGY DOMAIN-CONTAINING PROTEIN"/>
    <property type="match status" value="1"/>
</dbReference>
<dbReference type="GO" id="GO:0004190">
    <property type="term" value="F:aspartic-type endopeptidase activity"/>
    <property type="evidence" value="ECO:0007669"/>
    <property type="project" value="InterPro"/>
</dbReference>
<dbReference type="GO" id="GO:0006508">
    <property type="term" value="P:proteolysis"/>
    <property type="evidence" value="ECO:0007669"/>
    <property type="project" value="InterPro"/>
</dbReference>
<evidence type="ECO:0008006" key="4">
    <source>
        <dbReference type="Google" id="ProtNLM"/>
    </source>
</evidence>
<protein>
    <recommendedName>
        <fullName evidence="4">Peptidase A2 domain-containing protein</fullName>
    </recommendedName>
</protein>
<dbReference type="AlphaFoldDB" id="A0AA88YT79"/>